<sequence length="91" mass="9614">MLATFYELRGCQPLAAPRLRLTEPARLGSATVVTSQGNTAGAGGCGYIATPVSQIIYRADKTGRDTVSWTVRYQTRGRAAEAGSADIVILP</sequence>
<dbReference type="EMBL" id="NEVU01000003">
    <property type="protein sequence ID" value="OZI72247.1"/>
    <property type="molecule type" value="Genomic_DNA"/>
</dbReference>
<dbReference type="OrthoDB" id="8656735at2"/>
<evidence type="ECO:0000313" key="1">
    <source>
        <dbReference type="EMBL" id="OZI72247.1"/>
    </source>
</evidence>
<organism evidence="1 2">
    <name type="scientific">Bordetella genomosp. 12</name>
    <dbReference type="NCBI Taxonomy" id="463035"/>
    <lineage>
        <taxon>Bacteria</taxon>
        <taxon>Pseudomonadati</taxon>
        <taxon>Pseudomonadota</taxon>
        <taxon>Betaproteobacteria</taxon>
        <taxon>Burkholderiales</taxon>
        <taxon>Alcaligenaceae</taxon>
        <taxon>Bordetella</taxon>
    </lineage>
</organism>
<accession>A0A261VEJ0</accession>
<evidence type="ECO:0000313" key="2">
    <source>
        <dbReference type="Proteomes" id="UP000216429"/>
    </source>
</evidence>
<reference evidence="2" key="1">
    <citation type="submission" date="2017-05" db="EMBL/GenBank/DDBJ databases">
        <title>Complete and WGS of Bordetella genogroups.</title>
        <authorList>
            <person name="Spilker T."/>
            <person name="Lipuma J."/>
        </authorList>
    </citation>
    <scope>NUCLEOTIDE SEQUENCE [LARGE SCALE GENOMIC DNA]</scope>
    <source>
        <strain evidence="2">AU6712</strain>
    </source>
</reference>
<protein>
    <submittedName>
        <fullName evidence="1">Uncharacterized protein</fullName>
    </submittedName>
</protein>
<comment type="caution">
    <text evidence="1">The sequence shown here is derived from an EMBL/GenBank/DDBJ whole genome shotgun (WGS) entry which is preliminary data.</text>
</comment>
<gene>
    <name evidence="1" type="ORF">CAL22_12450</name>
</gene>
<keyword evidence="2" id="KW-1185">Reference proteome</keyword>
<dbReference type="Proteomes" id="UP000216429">
    <property type="component" value="Unassembled WGS sequence"/>
</dbReference>
<name>A0A261VEJ0_9BORD</name>
<dbReference type="AlphaFoldDB" id="A0A261VEJ0"/>
<proteinExistence type="predicted"/>